<sequence length="180" mass="20686">MGKRISTIGFLDGIPPFPEVQAIFFKQTGLHLSLQASLHISSLTTDTADIARLLQKDADEVERLEKVFRNFVKENPENYEGIASFASTNYTNKLNQLNHVDFLCFHIGGLYEVFFQTEGNKIELHSFIGQYYGIAALENTLIELGGKFEPFNDLPTVGIQKGSQRLKQWHQYKWYNRPRR</sequence>
<proteinExistence type="predicted"/>
<gene>
    <name evidence="1" type="ORF">GCM10023172_35580</name>
</gene>
<evidence type="ECO:0000313" key="2">
    <source>
        <dbReference type="Proteomes" id="UP001501243"/>
    </source>
</evidence>
<name>A0ABP8QN76_9BACT</name>
<dbReference type="RefSeq" id="WP_208132966.1">
    <property type="nucleotide sequence ID" value="NZ_BAABGQ010000008.1"/>
</dbReference>
<reference evidence="2" key="1">
    <citation type="journal article" date="2019" name="Int. J. Syst. Evol. Microbiol.">
        <title>The Global Catalogue of Microorganisms (GCM) 10K type strain sequencing project: providing services to taxonomists for standard genome sequencing and annotation.</title>
        <authorList>
            <consortium name="The Broad Institute Genomics Platform"/>
            <consortium name="The Broad Institute Genome Sequencing Center for Infectious Disease"/>
            <person name="Wu L."/>
            <person name="Ma J."/>
        </authorList>
    </citation>
    <scope>NUCLEOTIDE SEQUENCE [LARGE SCALE GENOMIC DNA]</scope>
    <source>
        <strain evidence="2">JCM 17841</strain>
    </source>
</reference>
<organism evidence="1 2">
    <name type="scientific">Hymenobacter ginsengisoli</name>
    <dbReference type="NCBI Taxonomy" id="1051626"/>
    <lineage>
        <taxon>Bacteria</taxon>
        <taxon>Pseudomonadati</taxon>
        <taxon>Bacteroidota</taxon>
        <taxon>Cytophagia</taxon>
        <taxon>Cytophagales</taxon>
        <taxon>Hymenobacteraceae</taxon>
        <taxon>Hymenobacter</taxon>
    </lineage>
</organism>
<protein>
    <submittedName>
        <fullName evidence="1">Uncharacterized protein</fullName>
    </submittedName>
</protein>
<keyword evidence="2" id="KW-1185">Reference proteome</keyword>
<dbReference type="EMBL" id="BAABGQ010000008">
    <property type="protein sequence ID" value="GAA4506380.1"/>
    <property type="molecule type" value="Genomic_DNA"/>
</dbReference>
<dbReference type="Proteomes" id="UP001501243">
    <property type="component" value="Unassembled WGS sequence"/>
</dbReference>
<evidence type="ECO:0000313" key="1">
    <source>
        <dbReference type="EMBL" id="GAA4506380.1"/>
    </source>
</evidence>
<accession>A0ABP8QN76</accession>
<comment type="caution">
    <text evidence="1">The sequence shown here is derived from an EMBL/GenBank/DDBJ whole genome shotgun (WGS) entry which is preliminary data.</text>
</comment>